<dbReference type="Proteomes" id="UP000739538">
    <property type="component" value="Unassembled WGS sequence"/>
</dbReference>
<proteinExistence type="predicted"/>
<dbReference type="AlphaFoldDB" id="A0A956SI10"/>
<reference evidence="2" key="2">
    <citation type="journal article" date="2021" name="Microbiome">
        <title>Successional dynamics and alternative stable states in a saline activated sludge microbial community over 9 years.</title>
        <authorList>
            <person name="Wang Y."/>
            <person name="Ye J."/>
            <person name="Ju F."/>
            <person name="Liu L."/>
            <person name="Boyd J.A."/>
            <person name="Deng Y."/>
            <person name="Parks D.H."/>
            <person name="Jiang X."/>
            <person name="Yin X."/>
            <person name="Woodcroft B.J."/>
            <person name="Tyson G.W."/>
            <person name="Hugenholtz P."/>
            <person name="Polz M.F."/>
            <person name="Zhang T."/>
        </authorList>
    </citation>
    <scope>NUCLEOTIDE SEQUENCE</scope>
    <source>
        <strain evidence="2">HKST-UBA02</strain>
    </source>
</reference>
<evidence type="ECO:0000313" key="3">
    <source>
        <dbReference type="Proteomes" id="UP000739538"/>
    </source>
</evidence>
<feature type="domain" description="FlgD/Vpr Ig-like" evidence="1">
    <location>
        <begin position="291"/>
        <end position="350"/>
    </location>
</feature>
<name>A0A956SI10_UNCEI</name>
<gene>
    <name evidence="2" type="ORF">KDA27_24660</name>
</gene>
<protein>
    <submittedName>
        <fullName evidence="2">T9SS type A sorting domain-containing protein</fullName>
    </submittedName>
</protein>
<reference evidence="2" key="1">
    <citation type="submission" date="2020-04" db="EMBL/GenBank/DDBJ databases">
        <authorList>
            <person name="Zhang T."/>
        </authorList>
    </citation>
    <scope>NUCLEOTIDE SEQUENCE</scope>
    <source>
        <strain evidence="2">HKST-UBA02</strain>
    </source>
</reference>
<organism evidence="2 3">
    <name type="scientific">Eiseniibacteriota bacterium</name>
    <dbReference type="NCBI Taxonomy" id="2212470"/>
    <lineage>
        <taxon>Bacteria</taxon>
        <taxon>Candidatus Eiseniibacteriota</taxon>
    </lineage>
</organism>
<dbReference type="NCBIfam" id="TIGR04183">
    <property type="entry name" value="Por_Secre_tail"/>
    <property type="match status" value="1"/>
</dbReference>
<dbReference type="Pfam" id="PF13860">
    <property type="entry name" value="FlgD_ig"/>
    <property type="match status" value="1"/>
</dbReference>
<dbReference type="Gene3D" id="2.60.40.4070">
    <property type="match status" value="1"/>
</dbReference>
<comment type="caution">
    <text evidence="2">The sequence shown here is derived from an EMBL/GenBank/DDBJ whole genome shotgun (WGS) entry which is preliminary data.</text>
</comment>
<evidence type="ECO:0000259" key="1">
    <source>
        <dbReference type="Pfam" id="PF13860"/>
    </source>
</evidence>
<dbReference type="InterPro" id="IPR025965">
    <property type="entry name" value="FlgD/Vpr_Ig-like"/>
</dbReference>
<sequence>MYLRSHSFRTRPSGRTPGLSLLLVASVALVANASVVSASPSELGRLTGNYTGGLDLNDNGVWDLATFTETSAGVQVEVFDLSVSVNDPIWTHEVSLAELCGDCVLENVGAGLLDLPGGTGPELIYAWTQRTPTPELGGIRAYTIPDGLLAKAWEFTVADLCESCGTTDDLSRIAPASVGVWDPASDEELVVNWTASNRFGLDTRGVSLVDLATDEILDSTVGLQFAGIVPDVSGDGREDALLYSFPEFEEEPDQIVLWSGSEPTSALVNQSTEDLTQFGMSGPTPNPSSDRVQWNVDLPTSGSVEIEIYDASGRIVNRESLPALPAGTHAVTWDGAGVAGRKAPSGVYWIRSTWEGQERKAKVLRLGR</sequence>
<accession>A0A956SI10</accession>
<dbReference type="EMBL" id="JAGQHS010000246">
    <property type="protein sequence ID" value="MCA9759008.1"/>
    <property type="molecule type" value="Genomic_DNA"/>
</dbReference>
<evidence type="ECO:0000313" key="2">
    <source>
        <dbReference type="EMBL" id="MCA9759008.1"/>
    </source>
</evidence>
<dbReference type="InterPro" id="IPR026444">
    <property type="entry name" value="Secre_tail"/>
</dbReference>